<feature type="transmembrane region" description="Helical" evidence="1">
    <location>
        <begin position="6"/>
        <end position="24"/>
    </location>
</feature>
<dbReference type="EMBL" id="JAXOJX010000019">
    <property type="protein sequence ID" value="MDZ5457530.1"/>
    <property type="molecule type" value="Genomic_DNA"/>
</dbReference>
<reference evidence="2 3" key="1">
    <citation type="submission" date="2023-11" db="EMBL/GenBank/DDBJ databases">
        <title>Draft genome of Azohydromonas lata strain H1 (DSM1123), a polyhydroxyalkanoate producer.</title>
        <authorList>
            <person name="Traversa D."/>
            <person name="D'Addabbo P."/>
            <person name="Pazzani C."/>
            <person name="Manzari C."/>
            <person name="Chiara M."/>
            <person name="Scrascia M."/>
        </authorList>
    </citation>
    <scope>NUCLEOTIDE SEQUENCE [LARGE SCALE GENOMIC DNA]</scope>
    <source>
        <strain evidence="2 3">H1</strain>
    </source>
</reference>
<protein>
    <recommendedName>
        <fullName evidence="4">PEP-CTERM protein-sorting domain-containing protein</fullName>
    </recommendedName>
</protein>
<organism evidence="2 3">
    <name type="scientific">Azohydromonas lata</name>
    <dbReference type="NCBI Taxonomy" id="45677"/>
    <lineage>
        <taxon>Bacteria</taxon>
        <taxon>Pseudomonadati</taxon>
        <taxon>Pseudomonadota</taxon>
        <taxon>Betaproteobacteria</taxon>
        <taxon>Burkholderiales</taxon>
        <taxon>Sphaerotilaceae</taxon>
        <taxon>Azohydromonas</taxon>
    </lineage>
</organism>
<evidence type="ECO:0008006" key="4">
    <source>
        <dbReference type="Google" id="ProtNLM"/>
    </source>
</evidence>
<gene>
    <name evidence="2" type="ORF">SM757_13195</name>
</gene>
<keyword evidence="1" id="KW-1133">Transmembrane helix</keyword>
<feature type="transmembrane region" description="Helical" evidence="1">
    <location>
        <begin position="36"/>
        <end position="56"/>
    </location>
</feature>
<keyword evidence="1" id="KW-0472">Membrane</keyword>
<dbReference type="RefSeq" id="WP_157119360.1">
    <property type="nucleotide sequence ID" value="NZ_JAXOJX010000019.1"/>
</dbReference>
<sequence>MDAVEIFAVVFLSSLALLVLGLAVHARRKRWGAEPVRLLATLGGITGLGAAGVAWLG</sequence>
<keyword evidence="3" id="KW-1185">Reference proteome</keyword>
<evidence type="ECO:0000313" key="2">
    <source>
        <dbReference type="EMBL" id="MDZ5457530.1"/>
    </source>
</evidence>
<proteinExistence type="predicted"/>
<accession>A0ABU5IFT8</accession>
<comment type="caution">
    <text evidence="2">The sequence shown here is derived from an EMBL/GenBank/DDBJ whole genome shotgun (WGS) entry which is preliminary data.</text>
</comment>
<evidence type="ECO:0000256" key="1">
    <source>
        <dbReference type="SAM" id="Phobius"/>
    </source>
</evidence>
<keyword evidence="1" id="KW-0812">Transmembrane</keyword>
<name>A0ABU5IFT8_9BURK</name>
<evidence type="ECO:0000313" key="3">
    <source>
        <dbReference type="Proteomes" id="UP001293718"/>
    </source>
</evidence>
<dbReference type="Proteomes" id="UP001293718">
    <property type="component" value="Unassembled WGS sequence"/>
</dbReference>